<dbReference type="Gene3D" id="3.30.720.110">
    <property type="match status" value="1"/>
</dbReference>
<feature type="domain" description="VOC" evidence="1">
    <location>
        <begin position="16"/>
        <end position="141"/>
    </location>
</feature>
<dbReference type="Proteomes" id="UP000066480">
    <property type="component" value="Chromosome"/>
</dbReference>
<dbReference type="EMBL" id="CP011112">
    <property type="protein sequence ID" value="AKU16319.1"/>
    <property type="molecule type" value="Genomic_DNA"/>
</dbReference>
<accession>A0A0K1JHY0</accession>
<dbReference type="CDD" id="cd07246">
    <property type="entry name" value="VOC_like"/>
    <property type="match status" value="1"/>
</dbReference>
<dbReference type="Gene3D" id="3.30.720.120">
    <property type="match status" value="1"/>
</dbReference>
<gene>
    <name evidence="2" type="ORF">VV02_11355</name>
</gene>
<organism evidence="2 3">
    <name type="scientific">Luteipulveratus mongoliensis</name>
    <dbReference type="NCBI Taxonomy" id="571913"/>
    <lineage>
        <taxon>Bacteria</taxon>
        <taxon>Bacillati</taxon>
        <taxon>Actinomycetota</taxon>
        <taxon>Actinomycetes</taxon>
        <taxon>Micrococcales</taxon>
        <taxon>Dermacoccaceae</taxon>
        <taxon>Luteipulveratus</taxon>
    </lineage>
</organism>
<keyword evidence="3" id="KW-1185">Reference proteome</keyword>
<dbReference type="AlphaFoldDB" id="A0A0K1JHY0"/>
<dbReference type="InterPro" id="IPR004360">
    <property type="entry name" value="Glyas_Fos-R_dOase_dom"/>
</dbReference>
<dbReference type="SUPFAM" id="SSF54593">
    <property type="entry name" value="Glyoxalase/Bleomycin resistance protein/Dihydroxybiphenyl dioxygenase"/>
    <property type="match status" value="1"/>
</dbReference>
<evidence type="ECO:0000259" key="1">
    <source>
        <dbReference type="PROSITE" id="PS51819"/>
    </source>
</evidence>
<sequence>MTTSTSTQTTSYRPTGYTTLTPFLCVNGAAKAIDFYTEVFGATLISKMDGPGGILVHAELQLEEGRLQVADPMEAYDLAAHAEGAPATYSLAIYVADCDATVKAAEAAGATVREAPSTFVTGDRFGSVLDPFGVRWSIMTRVEEVSDEEAERRVKEWMASQGQ</sequence>
<dbReference type="KEGG" id="lmoi:VV02_11355"/>
<dbReference type="PANTHER" id="PTHR34109:SF1">
    <property type="entry name" value="VOC DOMAIN-CONTAINING PROTEIN"/>
    <property type="match status" value="1"/>
</dbReference>
<evidence type="ECO:0000313" key="2">
    <source>
        <dbReference type="EMBL" id="AKU16319.1"/>
    </source>
</evidence>
<dbReference type="InterPro" id="IPR029068">
    <property type="entry name" value="Glyas_Bleomycin-R_OHBP_Dase"/>
</dbReference>
<dbReference type="RefSeq" id="WP_052591641.1">
    <property type="nucleotide sequence ID" value="NZ_CP011112.1"/>
</dbReference>
<reference evidence="2 3" key="1">
    <citation type="submission" date="2015-03" db="EMBL/GenBank/DDBJ databases">
        <title>Luteipulveratus halotolerans sp. nov., a novel actinobacterium (Dermacoccaceae) from Sarawak, Malaysia.</title>
        <authorList>
            <person name="Juboi H."/>
            <person name="Basik A."/>
            <person name="Shamsul S.S."/>
            <person name="Arnold P."/>
            <person name="Schmitt E.K."/>
            <person name="Sanglier J.-J."/>
            <person name="Yeo T."/>
        </authorList>
    </citation>
    <scope>NUCLEOTIDE SEQUENCE [LARGE SCALE GENOMIC DNA]</scope>
    <source>
        <strain evidence="2 3">MN07-A0370</strain>
    </source>
</reference>
<dbReference type="OrthoDB" id="9795306at2"/>
<dbReference type="STRING" id="571913.VV02_11355"/>
<dbReference type="PANTHER" id="PTHR34109">
    <property type="entry name" value="BNAUNNG04460D PROTEIN-RELATED"/>
    <property type="match status" value="1"/>
</dbReference>
<proteinExistence type="predicted"/>
<protein>
    <submittedName>
        <fullName evidence="2">Glyoxalase</fullName>
    </submittedName>
</protein>
<name>A0A0K1JHY0_9MICO</name>
<dbReference type="Pfam" id="PF00903">
    <property type="entry name" value="Glyoxalase"/>
    <property type="match status" value="1"/>
</dbReference>
<evidence type="ECO:0000313" key="3">
    <source>
        <dbReference type="Proteomes" id="UP000066480"/>
    </source>
</evidence>
<dbReference type="InterPro" id="IPR037523">
    <property type="entry name" value="VOC_core"/>
</dbReference>
<dbReference type="PROSITE" id="PS51819">
    <property type="entry name" value="VOC"/>
    <property type="match status" value="1"/>
</dbReference>